<dbReference type="Proteomes" id="UP000014174">
    <property type="component" value="Unassembled WGS sequence"/>
</dbReference>
<dbReference type="EMBL" id="AQPN01000086">
    <property type="protein sequence ID" value="EOR94376.1"/>
    <property type="molecule type" value="Genomic_DNA"/>
</dbReference>
<evidence type="ECO:0000313" key="1">
    <source>
        <dbReference type="EMBL" id="EOR94376.1"/>
    </source>
</evidence>
<dbReference type="AlphaFoldDB" id="R9GRM4"/>
<comment type="caution">
    <text evidence="1">The sequence shown here is derived from an EMBL/GenBank/DDBJ whole genome shotgun (WGS) entry which is preliminary data.</text>
</comment>
<accession>R9GRM4</accession>
<keyword evidence="2" id="KW-1185">Reference proteome</keyword>
<sequence length="46" mass="5548">MKGTFLYSEILCYCQPKQRYAFSEAVNDYVHQVYLISFLKDFNFNL</sequence>
<reference evidence="1 2" key="1">
    <citation type="journal article" date="2013" name="Genome Announc.">
        <title>Draft Genome Sequence of Arcticibacter svalbardensis Strain MN12-7T, a Member of the Family Sphingobacteriaceae Isolated from an Arctic Soil Sample.</title>
        <authorList>
            <person name="Shivaji S."/>
            <person name="Ara S."/>
            <person name="Prasad S."/>
            <person name="Manasa B.P."/>
            <person name="Begum Z."/>
            <person name="Singh A."/>
            <person name="Kumar Pinnaka A."/>
        </authorList>
    </citation>
    <scope>NUCLEOTIDE SEQUENCE [LARGE SCALE GENOMIC DNA]</scope>
    <source>
        <strain evidence="1 2">MN12-7</strain>
    </source>
</reference>
<proteinExistence type="predicted"/>
<name>R9GRM4_9SPHI</name>
<protein>
    <submittedName>
        <fullName evidence="1">Uncharacterized protein</fullName>
    </submittedName>
</protein>
<organism evidence="1 2">
    <name type="scientific">Arcticibacter svalbardensis MN12-7</name>
    <dbReference type="NCBI Taxonomy" id="1150600"/>
    <lineage>
        <taxon>Bacteria</taxon>
        <taxon>Pseudomonadati</taxon>
        <taxon>Bacteroidota</taxon>
        <taxon>Sphingobacteriia</taxon>
        <taxon>Sphingobacteriales</taxon>
        <taxon>Sphingobacteriaceae</taxon>
        <taxon>Arcticibacter</taxon>
    </lineage>
</organism>
<evidence type="ECO:0000313" key="2">
    <source>
        <dbReference type="Proteomes" id="UP000014174"/>
    </source>
</evidence>
<gene>
    <name evidence="1" type="ORF">ADIARSV_2458</name>
</gene>